<evidence type="ECO:0000313" key="2">
    <source>
        <dbReference type="EMBL" id="GMI42529.1"/>
    </source>
</evidence>
<feature type="region of interest" description="Disordered" evidence="1">
    <location>
        <begin position="1"/>
        <end position="62"/>
    </location>
</feature>
<organism evidence="2 3">
    <name type="scientific">Triparma columacea</name>
    <dbReference type="NCBI Taxonomy" id="722753"/>
    <lineage>
        <taxon>Eukaryota</taxon>
        <taxon>Sar</taxon>
        <taxon>Stramenopiles</taxon>
        <taxon>Ochrophyta</taxon>
        <taxon>Bolidophyceae</taxon>
        <taxon>Parmales</taxon>
        <taxon>Triparmaceae</taxon>
        <taxon>Triparma</taxon>
    </lineage>
</organism>
<name>A0A9W7GBT6_9STRA</name>
<protein>
    <submittedName>
        <fullName evidence="2">Uncharacterized protein</fullName>
    </submittedName>
</protein>
<feature type="compositionally biased region" description="Basic and acidic residues" evidence="1">
    <location>
        <begin position="53"/>
        <end position="62"/>
    </location>
</feature>
<feature type="compositionally biased region" description="Basic residues" evidence="1">
    <location>
        <begin position="34"/>
        <end position="52"/>
    </location>
</feature>
<feature type="region of interest" description="Disordered" evidence="1">
    <location>
        <begin position="307"/>
        <end position="339"/>
    </location>
</feature>
<proteinExistence type="predicted"/>
<dbReference type="InterPro" id="IPR023393">
    <property type="entry name" value="START-like_dom_sf"/>
</dbReference>
<feature type="compositionally biased region" description="Acidic residues" evidence="1">
    <location>
        <begin position="307"/>
        <end position="319"/>
    </location>
</feature>
<sequence length="372" mass="41162">MGTQGRGSGHRSTQGRGSVHRSSVTWLSRDNTTNRHKKKGSGKKERSQRHKRNFSEVKKWAETSRSESLEEKGWETVKPSSSSYGDSISCKLKYLRHPCNPESNKTFPVFVLAAEIPETFNKTLSAMSDRNGAQAYNRIMDEDSMEELEDVGGSCKVIKAKTKKILFLSPKTFITAVQRRWIKNDDGTISYCLVHRGFEDHPASVECSTAVAIGGCLWLDPSPCGKKCKLTMVFGLDMKLPSFVTGQFISLVGGVYPFKFIAELSSAAATMPDCATPPLVTGIAHIGFMAYFSEDGDFCPKLDGYETDEEDDWDDDDDVQELRSSKGMARRSGGRPTSFVRGASYSVKKFTKKGYLKTKDVLSVGIGRSDSN</sequence>
<dbReference type="Gene3D" id="3.30.530.20">
    <property type="match status" value="1"/>
</dbReference>
<reference evidence="3" key="1">
    <citation type="journal article" date="2023" name="Commun. Biol.">
        <title>Genome analysis of Parmales, the sister group of diatoms, reveals the evolutionary specialization of diatoms from phago-mixotrophs to photoautotrophs.</title>
        <authorList>
            <person name="Ban H."/>
            <person name="Sato S."/>
            <person name="Yoshikawa S."/>
            <person name="Yamada K."/>
            <person name="Nakamura Y."/>
            <person name="Ichinomiya M."/>
            <person name="Sato N."/>
            <person name="Blanc-Mathieu R."/>
            <person name="Endo H."/>
            <person name="Kuwata A."/>
            <person name="Ogata H."/>
        </authorList>
    </citation>
    <scope>NUCLEOTIDE SEQUENCE [LARGE SCALE GENOMIC DNA]</scope>
</reference>
<dbReference type="AlphaFoldDB" id="A0A9W7GBT6"/>
<evidence type="ECO:0000256" key="1">
    <source>
        <dbReference type="SAM" id="MobiDB-lite"/>
    </source>
</evidence>
<keyword evidence="3" id="KW-1185">Reference proteome</keyword>
<feature type="compositionally biased region" description="Polar residues" evidence="1">
    <location>
        <begin position="10"/>
        <end position="31"/>
    </location>
</feature>
<dbReference type="SUPFAM" id="SSF55961">
    <property type="entry name" value="Bet v1-like"/>
    <property type="match status" value="1"/>
</dbReference>
<dbReference type="EMBL" id="BRYA01000174">
    <property type="protein sequence ID" value="GMI42529.1"/>
    <property type="molecule type" value="Genomic_DNA"/>
</dbReference>
<comment type="caution">
    <text evidence="2">The sequence shown here is derived from an EMBL/GenBank/DDBJ whole genome shotgun (WGS) entry which is preliminary data.</text>
</comment>
<dbReference type="Proteomes" id="UP001165065">
    <property type="component" value="Unassembled WGS sequence"/>
</dbReference>
<accession>A0A9W7GBT6</accession>
<gene>
    <name evidence="2" type="ORF">TrCOL_g2649</name>
</gene>
<evidence type="ECO:0000313" key="3">
    <source>
        <dbReference type="Proteomes" id="UP001165065"/>
    </source>
</evidence>
<dbReference type="OrthoDB" id="10414862at2759"/>